<dbReference type="EMBL" id="FLUN01000001">
    <property type="protein sequence ID" value="SBW07604.1"/>
    <property type="molecule type" value="Genomic_DNA"/>
</dbReference>
<sequence length="111" mass="13007">MRKRAPMLSSHRLLRTEYAASPSPLMCSYHNLHCLIMQVRHKSFINSFAAINVAACPPRLIHSFNTINQYMRLIMSVRPKEPHHYLVSIGVRPEFQKKGLPEKCWIIYMKK</sequence>
<dbReference type="AlphaFoldDB" id="A0A212K7A9"/>
<protein>
    <submittedName>
        <fullName evidence="1">Uncharacterized protein</fullName>
    </submittedName>
</protein>
<organism evidence="1">
    <name type="scientific">uncultured Eubacteriales bacterium</name>
    <dbReference type="NCBI Taxonomy" id="172733"/>
    <lineage>
        <taxon>Bacteria</taxon>
        <taxon>Bacillati</taxon>
        <taxon>Bacillota</taxon>
        <taxon>Clostridia</taxon>
        <taxon>Eubacteriales</taxon>
        <taxon>environmental samples</taxon>
    </lineage>
</organism>
<name>A0A212K7A9_9FIRM</name>
<proteinExistence type="predicted"/>
<gene>
    <name evidence="1" type="ORF">KL86CLO1_12322</name>
</gene>
<accession>A0A212K7A9</accession>
<reference evidence="1" key="1">
    <citation type="submission" date="2016-04" db="EMBL/GenBank/DDBJ databases">
        <authorList>
            <person name="Evans L.H."/>
            <person name="Alamgir A."/>
            <person name="Owens N."/>
            <person name="Weber N.D."/>
            <person name="Virtaneva K."/>
            <person name="Barbian K."/>
            <person name="Babar A."/>
            <person name="Rosenke K."/>
        </authorList>
    </citation>
    <scope>NUCLEOTIDE SEQUENCE</scope>
    <source>
        <strain evidence="1">86</strain>
    </source>
</reference>
<evidence type="ECO:0000313" key="1">
    <source>
        <dbReference type="EMBL" id="SBW07604.1"/>
    </source>
</evidence>